<dbReference type="Proteomes" id="UP000276940">
    <property type="component" value="Unassembled WGS sequence"/>
</dbReference>
<reference evidence="2 4" key="1">
    <citation type="submission" date="2014-06" db="EMBL/GenBank/DDBJ databases">
        <title>Genetic determinant of reutericyclin biosynthesis of Lactobacillus reuteri.</title>
        <authorList>
            <person name="Lin X."/>
            <person name="Duar R."/>
            <person name="Walter J."/>
            <person name="Gaenzle M."/>
        </authorList>
    </citation>
    <scope>NUCLEOTIDE SEQUENCE [LARGE SCALE GENOMIC DNA]</scope>
    <source>
        <strain evidence="2 4">LTH2584</strain>
    </source>
</reference>
<dbReference type="PATRIC" id="fig|1598.90.peg.238"/>
<feature type="transmembrane region" description="Helical" evidence="1">
    <location>
        <begin position="95"/>
        <end position="122"/>
    </location>
</feature>
<dbReference type="Proteomes" id="UP000027731">
    <property type="component" value="Unassembled WGS sequence"/>
</dbReference>
<organism evidence="2 4">
    <name type="scientific">Limosilactobacillus reuteri</name>
    <name type="common">Lactobacillus reuteri</name>
    <dbReference type="NCBI Taxonomy" id="1598"/>
    <lineage>
        <taxon>Bacteria</taxon>
        <taxon>Bacillati</taxon>
        <taxon>Bacillota</taxon>
        <taxon>Bacilli</taxon>
        <taxon>Lactobacillales</taxon>
        <taxon>Lactobacillaceae</taxon>
        <taxon>Limosilactobacillus</taxon>
    </lineage>
</organism>
<name>A0A073K3B1_LIMRT</name>
<keyword evidence="1" id="KW-0472">Membrane</keyword>
<keyword evidence="1" id="KW-0812">Transmembrane</keyword>
<evidence type="ECO:0000313" key="4">
    <source>
        <dbReference type="Proteomes" id="UP000027731"/>
    </source>
</evidence>
<reference evidence="3 5" key="2">
    <citation type="journal article" date="2018" name="J Appl Environ Microbiol">
        <title>The gut symbionts Lactobacillus reuteri R2lc and 2010 encode a polyketide synthase cluster that activates the mammalian aryl-hydrocarbon receptor.</title>
        <authorList>
            <person name="Ozcam M."/>
            <person name="Roos S."/>
            <person name="Van Pijkeren J.P."/>
        </authorList>
    </citation>
    <scope>NUCLEOTIDE SEQUENCE [LARGE SCALE GENOMIC DNA]</scope>
    <source>
        <strain evidence="3 5">R2lc</strain>
    </source>
</reference>
<evidence type="ECO:0000313" key="5">
    <source>
        <dbReference type="Proteomes" id="UP000276940"/>
    </source>
</evidence>
<sequence>MISWWGALIGLALAIFLILRKLDPVYSLLLGAIVGAVIGGAGLEGTINILVKGEQSVMGTVLRVLAAGMLAGVMMDSGAAETLARTIVNKFGDRLAIFALALATMVITAVGVFIPVAVLIVAPIALEVGRNMHISKLSLLVALSGGGKAGNIISPNANTIAAAKGFGLELSQVMIADFIPAVIALIVTVVVARMIRKKGRAVLEQDLEDSTTIKQSDLPTFKQAIVAPVIAIVLLLLGPIGTICHLPLLAKVNLDATYVLPFAAIIGALAMGKGEKIKSYAQTGVSRMTGVVMILIGAGAIGATITASTFPELLIDLIKASHVPGVLLAPLSGILMAGATASTSTGVILATGSFAKSILGFGVAPLAAAAMVHTGAIVIDQLPQGNYFHVTANAMHMDIKERSQGIFYEFLVGGSAMLTATILYGFLHLL</sequence>
<dbReference type="EMBL" id="JOSX01000007">
    <property type="protein sequence ID" value="KEK16390.1"/>
    <property type="molecule type" value="Genomic_DNA"/>
</dbReference>
<feature type="transmembrane region" description="Helical" evidence="1">
    <location>
        <begin position="30"/>
        <end position="50"/>
    </location>
</feature>
<dbReference type="GO" id="GO:0005886">
    <property type="term" value="C:plasma membrane"/>
    <property type="evidence" value="ECO:0007669"/>
    <property type="project" value="TreeGrafter"/>
</dbReference>
<evidence type="ECO:0000313" key="3">
    <source>
        <dbReference type="EMBL" id="RMX26313.1"/>
    </source>
</evidence>
<accession>A0A073K3B1</accession>
<proteinExistence type="predicted"/>
<comment type="caution">
    <text evidence="2">The sequence shown here is derived from an EMBL/GenBank/DDBJ whole genome shotgun (WGS) entry which is preliminary data.</text>
</comment>
<feature type="transmembrane region" description="Helical" evidence="1">
    <location>
        <begin position="327"/>
        <end position="351"/>
    </location>
</feature>
<dbReference type="InterPro" id="IPR003474">
    <property type="entry name" value="Glcn_transporter"/>
</dbReference>
<gene>
    <name evidence="3" type="ORF">C5O77_01425</name>
    <name evidence="2" type="ORF">LR3_05690</name>
</gene>
<dbReference type="PANTHER" id="PTHR30354">
    <property type="entry name" value="GNT FAMILY GLUCONATE TRANSPORTER"/>
    <property type="match status" value="1"/>
</dbReference>
<feature type="transmembrane region" description="Helical" evidence="1">
    <location>
        <begin position="284"/>
        <end position="307"/>
    </location>
</feature>
<evidence type="ECO:0000313" key="2">
    <source>
        <dbReference type="EMBL" id="KEK16390.1"/>
    </source>
</evidence>
<dbReference type="GO" id="GO:0015128">
    <property type="term" value="F:gluconate transmembrane transporter activity"/>
    <property type="evidence" value="ECO:0007669"/>
    <property type="project" value="InterPro"/>
</dbReference>
<dbReference type="EMBL" id="PTLS01000018">
    <property type="protein sequence ID" value="RMX26313.1"/>
    <property type="molecule type" value="Genomic_DNA"/>
</dbReference>
<protein>
    <submittedName>
        <fullName evidence="2">Gluconate:proton symporter</fullName>
    </submittedName>
    <submittedName>
        <fullName evidence="3">GntP family permease</fullName>
    </submittedName>
</protein>
<dbReference type="Pfam" id="PF02447">
    <property type="entry name" value="GntP_permease"/>
    <property type="match status" value="1"/>
</dbReference>
<feature type="transmembrane region" description="Helical" evidence="1">
    <location>
        <begin position="173"/>
        <end position="195"/>
    </location>
</feature>
<keyword evidence="1" id="KW-1133">Transmembrane helix</keyword>
<feature type="transmembrane region" description="Helical" evidence="1">
    <location>
        <begin position="358"/>
        <end position="379"/>
    </location>
</feature>
<feature type="transmembrane region" description="Helical" evidence="1">
    <location>
        <begin position="256"/>
        <end position="272"/>
    </location>
</feature>
<dbReference type="PANTHER" id="PTHR30354:SF23">
    <property type="entry name" value="GNTP FAMILY PERMEASE"/>
    <property type="match status" value="1"/>
</dbReference>
<dbReference type="AlphaFoldDB" id="A0A073K3B1"/>
<evidence type="ECO:0000256" key="1">
    <source>
        <dbReference type="SAM" id="Phobius"/>
    </source>
</evidence>
<feature type="transmembrane region" description="Helical" evidence="1">
    <location>
        <begin position="224"/>
        <end position="250"/>
    </location>
</feature>
<feature type="transmembrane region" description="Helical" evidence="1">
    <location>
        <begin position="406"/>
        <end position="427"/>
    </location>
</feature>
<dbReference type="RefSeq" id="WP_035168114.1">
    <property type="nucleotide sequence ID" value="NZ_PTLS01000018.1"/>
</dbReference>